<evidence type="ECO:0000256" key="8">
    <source>
        <dbReference type="ARBA" id="ARBA00048679"/>
    </source>
</evidence>
<keyword evidence="5 11" id="KW-0418">Kinase</keyword>
<dbReference type="PANTHER" id="PTHR47634:SF9">
    <property type="entry name" value="PROTEIN KINASE DOMAIN-CONTAINING PROTEIN-RELATED"/>
    <property type="match status" value="1"/>
</dbReference>
<dbReference type="Pfam" id="PF00069">
    <property type="entry name" value="Pkinase"/>
    <property type="match status" value="2"/>
</dbReference>
<name>A0A8K0WLV7_9HYPO</name>
<comment type="caution">
    <text evidence="11">The sequence shown here is derived from an EMBL/GenBank/DDBJ whole genome shotgun (WGS) entry which is preliminary data.</text>
</comment>
<dbReference type="GO" id="GO:0000245">
    <property type="term" value="P:spliceosomal complex assembly"/>
    <property type="evidence" value="ECO:0007669"/>
    <property type="project" value="TreeGrafter"/>
</dbReference>
<keyword evidence="3" id="KW-0808">Transferase</keyword>
<dbReference type="PROSITE" id="PS50011">
    <property type="entry name" value="PROTEIN_KINASE_DOM"/>
    <property type="match status" value="1"/>
</dbReference>
<evidence type="ECO:0000256" key="5">
    <source>
        <dbReference type="ARBA" id="ARBA00022777"/>
    </source>
</evidence>
<dbReference type="Gene3D" id="3.30.200.20">
    <property type="entry name" value="Phosphorylase Kinase, domain 1"/>
    <property type="match status" value="1"/>
</dbReference>
<accession>A0A8K0WLV7</accession>
<dbReference type="OrthoDB" id="5979581at2759"/>
<dbReference type="Proteomes" id="UP000813444">
    <property type="component" value="Unassembled WGS sequence"/>
</dbReference>
<dbReference type="CDD" id="cd05118">
    <property type="entry name" value="STKc_CMGC"/>
    <property type="match status" value="1"/>
</dbReference>
<evidence type="ECO:0000256" key="2">
    <source>
        <dbReference type="ARBA" id="ARBA00022527"/>
    </source>
</evidence>
<dbReference type="AlphaFoldDB" id="A0A8K0WLV7"/>
<dbReference type="InterPro" id="IPR011009">
    <property type="entry name" value="Kinase-like_dom_sf"/>
</dbReference>
<evidence type="ECO:0000256" key="3">
    <source>
        <dbReference type="ARBA" id="ARBA00022679"/>
    </source>
</evidence>
<evidence type="ECO:0000256" key="1">
    <source>
        <dbReference type="ARBA" id="ARBA00012513"/>
    </source>
</evidence>
<feature type="binding site" evidence="9">
    <location>
        <position position="82"/>
    </location>
    <ligand>
        <name>ATP</name>
        <dbReference type="ChEBI" id="CHEBI:30616"/>
    </ligand>
</feature>
<dbReference type="GO" id="GO:0050684">
    <property type="term" value="P:regulation of mRNA processing"/>
    <property type="evidence" value="ECO:0007669"/>
    <property type="project" value="TreeGrafter"/>
</dbReference>
<evidence type="ECO:0000313" key="11">
    <source>
        <dbReference type="EMBL" id="KAH7309688.1"/>
    </source>
</evidence>
<evidence type="ECO:0000256" key="7">
    <source>
        <dbReference type="ARBA" id="ARBA00047899"/>
    </source>
</evidence>
<keyword evidence="4 9" id="KW-0547">Nucleotide-binding</keyword>
<comment type="catalytic activity">
    <reaction evidence="7">
        <text>L-threonyl-[protein] + ATP = O-phospho-L-threonyl-[protein] + ADP + H(+)</text>
        <dbReference type="Rhea" id="RHEA:46608"/>
        <dbReference type="Rhea" id="RHEA-COMP:11060"/>
        <dbReference type="Rhea" id="RHEA-COMP:11605"/>
        <dbReference type="ChEBI" id="CHEBI:15378"/>
        <dbReference type="ChEBI" id="CHEBI:30013"/>
        <dbReference type="ChEBI" id="CHEBI:30616"/>
        <dbReference type="ChEBI" id="CHEBI:61977"/>
        <dbReference type="ChEBI" id="CHEBI:456216"/>
        <dbReference type="EC" id="2.7.11.1"/>
    </reaction>
</comment>
<keyword evidence="12" id="KW-1185">Reference proteome</keyword>
<proteinExistence type="predicted"/>
<dbReference type="Gene3D" id="1.10.510.10">
    <property type="entry name" value="Transferase(Phosphotransferase) domain 1"/>
    <property type="match status" value="1"/>
</dbReference>
<keyword evidence="2" id="KW-0723">Serine/threonine-protein kinase</keyword>
<dbReference type="EMBL" id="JAGPNK010000013">
    <property type="protein sequence ID" value="KAH7309688.1"/>
    <property type="molecule type" value="Genomic_DNA"/>
</dbReference>
<protein>
    <recommendedName>
        <fullName evidence="1">non-specific serine/threonine protein kinase</fullName>
        <ecNumber evidence="1">2.7.11.1</ecNumber>
    </recommendedName>
</protein>
<sequence length="432" mass="48706">MSSSPIVTPPSRSPNDDKWRFEAITLPCEWVEKYRPGGYHPVNLGDTFKDGQYKVIRKLGEGSYSTVWLAQDTLSGTCVALKIIVSEISQNSSESRVLRHLLQATRGREYVTELLDEFYHDGPNGRHKCLCFEPMGPSVNSMVEELPQFKPRKRDMKIRYPPWMAKRILKQSLKALEFLHSQGIAHGDFQPGNILFALPNINGMHVDTLKQQEILSPRPHHQRVKRLDGKVDKWAPGYLHMAQPLASLTPFNEGFRVKLSDMSGAYFINDPPMKIVVPIGLRAPELILTGSVNPALDIWSFGCLIFELITGRPLFCAFDPDNEDDDHIISLISAIGPLPDSLFKHWGNCSLYYTPDGKLFNCELGGVVDGEEPLLLEEPPLEELFDQTDPDLSTEEANEVKALIKRILQYDPAKRPTATELLIDPWFSAISL</sequence>
<feature type="domain" description="Protein kinase" evidence="10">
    <location>
        <begin position="53"/>
        <end position="427"/>
    </location>
</feature>
<evidence type="ECO:0000256" key="4">
    <source>
        <dbReference type="ARBA" id="ARBA00022741"/>
    </source>
</evidence>
<dbReference type="EC" id="2.7.11.1" evidence="1"/>
<keyword evidence="6 9" id="KW-0067">ATP-binding</keyword>
<organism evidence="11 12">
    <name type="scientific">Stachybotrys elegans</name>
    <dbReference type="NCBI Taxonomy" id="80388"/>
    <lineage>
        <taxon>Eukaryota</taxon>
        <taxon>Fungi</taxon>
        <taxon>Dikarya</taxon>
        <taxon>Ascomycota</taxon>
        <taxon>Pezizomycotina</taxon>
        <taxon>Sordariomycetes</taxon>
        <taxon>Hypocreomycetidae</taxon>
        <taxon>Hypocreales</taxon>
        <taxon>Stachybotryaceae</taxon>
        <taxon>Stachybotrys</taxon>
    </lineage>
</organism>
<dbReference type="SUPFAM" id="SSF56112">
    <property type="entry name" value="Protein kinase-like (PK-like)"/>
    <property type="match status" value="1"/>
</dbReference>
<dbReference type="PANTHER" id="PTHR47634">
    <property type="entry name" value="PROTEIN KINASE DOMAIN-CONTAINING PROTEIN-RELATED"/>
    <property type="match status" value="1"/>
</dbReference>
<evidence type="ECO:0000256" key="9">
    <source>
        <dbReference type="PROSITE-ProRule" id="PRU10141"/>
    </source>
</evidence>
<dbReference type="GO" id="GO:0005524">
    <property type="term" value="F:ATP binding"/>
    <property type="evidence" value="ECO:0007669"/>
    <property type="project" value="UniProtKB-UniRule"/>
</dbReference>
<dbReference type="GO" id="GO:0004674">
    <property type="term" value="F:protein serine/threonine kinase activity"/>
    <property type="evidence" value="ECO:0007669"/>
    <property type="project" value="UniProtKB-KW"/>
</dbReference>
<evidence type="ECO:0000313" key="12">
    <source>
        <dbReference type="Proteomes" id="UP000813444"/>
    </source>
</evidence>
<gene>
    <name evidence="11" type="ORF">B0I35DRAFT_379222</name>
</gene>
<dbReference type="InterPro" id="IPR000719">
    <property type="entry name" value="Prot_kinase_dom"/>
</dbReference>
<reference evidence="11" key="1">
    <citation type="journal article" date="2021" name="Nat. Commun.">
        <title>Genetic determinants of endophytism in the Arabidopsis root mycobiome.</title>
        <authorList>
            <person name="Mesny F."/>
            <person name="Miyauchi S."/>
            <person name="Thiergart T."/>
            <person name="Pickel B."/>
            <person name="Atanasova L."/>
            <person name="Karlsson M."/>
            <person name="Huettel B."/>
            <person name="Barry K.W."/>
            <person name="Haridas S."/>
            <person name="Chen C."/>
            <person name="Bauer D."/>
            <person name="Andreopoulos W."/>
            <person name="Pangilinan J."/>
            <person name="LaButti K."/>
            <person name="Riley R."/>
            <person name="Lipzen A."/>
            <person name="Clum A."/>
            <person name="Drula E."/>
            <person name="Henrissat B."/>
            <person name="Kohler A."/>
            <person name="Grigoriev I.V."/>
            <person name="Martin F.M."/>
            <person name="Hacquard S."/>
        </authorList>
    </citation>
    <scope>NUCLEOTIDE SEQUENCE</scope>
    <source>
        <strain evidence="11">MPI-CAGE-CH-0235</strain>
    </source>
</reference>
<comment type="catalytic activity">
    <reaction evidence="8">
        <text>L-seryl-[protein] + ATP = O-phospho-L-seryl-[protein] + ADP + H(+)</text>
        <dbReference type="Rhea" id="RHEA:17989"/>
        <dbReference type="Rhea" id="RHEA-COMP:9863"/>
        <dbReference type="Rhea" id="RHEA-COMP:11604"/>
        <dbReference type="ChEBI" id="CHEBI:15378"/>
        <dbReference type="ChEBI" id="CHEBI:29999"/>
        <dbReference type="ChEBI" id="CHEBI:30616"/>
        <dbReference type="ChEBI" id="CHEBI:83421"/>
        <dbReference type="ChEBI" id="CHEBI:456216"/>
        <dbReference type="EC" id="2.7.11.1"/>
    </reaction>
</comment>
<evidence type="ECO:0000259" key="10">
    <source>
        <dbReference type="PROSITE" id="PS50011"/>
    </source>
</evidence>
<dbReference type="InterPro" id="IPR051334">
    <property type="entry name" value="SRPK"/>
</dbReference>
<dbReference type="PROSITE" id="PS00107">
    <property type="entry name" value="PROTEIN_KINASE_ATP"/>
    <property type="match status" value="1"/>
</dbReference>
<dbReference type="InterPro" id="IPR017441">
    <property type="entry name" value="Protein_kinase_ATP_BS"/>
</dbReference>
<evidence type="ECO:0000256" key="6">
    <source>
        <dbReference type="ARBA" id="ARBA00022840"/>
    </source>
</evidence>